<dbReference type="Proteomes" id="UP001589734">
    <property type="component" value="Unassembled WGS sequence"/>
</dbReference>
<dbReference type="RefSeq" id="WP_379685874.1">
    <property type="nucleotide sequence ID" value="NZ_JBHLYW010000007.1"/>
</dbReference>
<evidence type="ECO:0000313" key="2">
    <source>
        <dbReference type="Proteomes" id="UP001589734"/>
    </source>
</evidence>
<protein>
    <recommendedName>
        <fullName evidence="3">Lipoprotein</fullName>
    </recommendedName>
</protein>
<evidence type="ECO:0000313" key="1">
    <source>
        <dbReference type="EMBL" id="MFC0076841.1"/>
    </source>
</evidence>
<gene>
    <name evidence="1" type="ORF">ACFFLS_07305</name>
</gene>
<keyword evidence="2" id="KW-1185">Reference proteome</keyword>
<sequence length="136" mass="15718">MSKKVIVFLSLIFLFGCTKEKSDIVPSEYISIDNKNKISAYNYNGNLEVYIPVNLNNEKLVLKKYSELILVIRNKWKFSTINIEVLNGSMNVDFVNKIEKINSKLFLINDLLYTYDTDGIFINFPKVSDPVMYDNG</sequence>
<reference evidence="1 2" key="1">
    <citation type="submission" date="2024-09" db="EMBL/GenBank/DDBJ databases">
        <authorList>
            <person name="Sun Q."/>
            <person name="Mori K."/>
        </authorList>
    </citation>
    <scope>NUCLEOTIDE SEQUENCE [LARGE SCALE GENOMIC DNA]</scope>
    <source>
        <strain evidence="1 2">CGMCC 1.12926</strain>
    </source>
</reference>
<dbReference type="PROSITE" id="PS51257">
    <property type="entry name" value="PROKAR_LIPOPROTEIN"/>
    <property type="match status" value="1"/>
</dbReference>
<dbReference type="EMBL" id="JBHLYW010000007">
    <property type="protein sequence ID" value="MFC0076841.1"/>
    <property type="molecule type" value="Genomic_DNA"/>
</dbReference>
<organism evidence="1 2">
    <name type="scientific">Flavobacterium procerum</name>
    <dbReference type="NCBI Taxonomy" id="1455569"/>
    <lineage>
        <taxon>Bacteria</taxon>
        <taxon>Pseudomonadati</taxon>
        <taxon>Bacteroidota</taxon>
        <taxon>Flavobacteriia</taxon>
        <taxon>Flavobacteriales</taxon>
        <taxon>Flavobacteriaceae</taxon>
        <taxon>Flavobacterium</taxon>
    </lineage>
</organism>
<accession>A0ABV6BQD3</accession>
<name>A0ABV6BQD3_9FLAO</name>
<proteinExistence type="predicted"/>
<evidence type="ECO:0008006" key="3">
    <source>
        <dbReference type="Google" id="ProtNLM"/>
    </source>
</evidence>
<comment type="caution">
    <text evidence="1">The sequence shown here is derived from an EMBL/GenBank/DDBJ whole genome shotgun (WGS) entry which is preliminary data.</text>
</comment>